<proteinExistence type="predicted"/>
<comment type="caution">
    <text evidence="1">The sequence shown here is derived from an EMBL/GenBank/DDBJ whole genome shotgun (WGS) entry which is preliminary data.</text>
</comment>
<accession>A0A1R3KEQ8</accession>
<feature type="non-terminal residue" evidence="1">
    <location>
        <position position="1"/>
    </location>
</feature>
<dbReference type="Proteomes" id="UP000188268">
    <property type="component" value="Unassembled WGS sequence"/>
</dbReference>
<protein>
    <submittedName>
        <fullName evidence="1">Uncharacterized protein</fullName>
    </submittedName>
</protein>
<dbReference type="EMBL" id="AWWV01005305">
    <property type="protein sequence ID" value="OMP05555.1"/>
    <property type="molecule type" value="Genomic_DNA"/>
</dbReference>
<reference evidence="1 2" key="1">
    <citation type="submission" date="2013-09" db="EMBL/GenBank/DDBJ databases">
        <title>Corchorus capsularis genome sequencing.</title>
        <authorList>
            <person name="Alam M."/>
            <person name="Haque M.S."/>
            <person name="Islam M.S."/>
            <person name="Emdad E.M."/>
            <person name="Islam M.M."/>
            <person name="Ahmed B."/>
            <person name="Halim A."/>
            <person name="Hossen Q.M.M."/>
            <person name="Hossain M.Z."/>
            <person name="Ahmed R."/>
            <person name="Khan M.M."/>
            <person name="Islam R."/>
            <person name="Rashid M.M."/>
            <person name="Khan S.A."/>
            <person name="Rahman M.S."/>
            <person name="Alam M."/>
        </authorList>
    </citation>
    <scope>NUCLEOTIDE SEQUENCE [LARGE SCALE GENOMIC DNA]</scope>
    <source>
        <strain evidence="2">cv. CVL-1</strain>
        <tissue evidence="1">Whole seedling</tissue>
    </source>
</reference>
<gene>
    <name evidence="1" type="ORF">CCACVL1_01868</name>
</gene>
<sequence>RNIREAKVGGKERKEERKKLLVFS</sequence>
<name>A0A1R3KEQ8_COCAP</name>
<evidence type="ECO:0000313" key="1">
    <source>
        <dbReference type="EMBL" id="OMP05555.1"/>
    </source>
</evidence>
<evidence type="ECO:0000313" key="2">
    <source>
        <dbReference type="Proteomes" id="UP000188268"/>
    </source>
</evidence>
<dbReference type="AlphaFoldDB" id="A0A1R3KEQ8"/>
<organism evidence="1 2">
    <name type="scientific">Corchorus capsularis</name>
    <name type="common">Jute</name>
    <dbReference type="NCBI Taxonomy" id="210143"/>
    <lineage>
        <taxon>Eukaryota</taxon>
        <taxon>Viridiplantae</taxon>
        <taxon>Streptophyta</taxon>
        <taxon>Embryophyta</taxon>
        <taxon>Tracheophyta</taxon>
        <taxon>Spermatophyta</taxon>
        <taxon>Magnoliopsida</taxon>
        <taxon>eudicotyledons</taxon>
        <taxon>Gunneridae</taxon>
        <taxon>Pentapetalae</taxon>
        <taxon>rosids</taxon>
        <taxon>malvids</taxon>
        <taxon>Malvales</taxon>
        <taxon>Malvaceae</taxon>
        <taxon>Grewioideae</taxon>
        <taxon>Apeibeae</taxon>
        <taxon>Corchorus</taxon>
    </lineage>
</organism>
<dbReference type="Gramene" id="OMP05555">
    <property type="protein sequence ID" value="OMP05555"/>
    <property type="gene ID" value="CCACVL1_01868"/>
</dbReference>
<keyword evidence="2" id="KW-1185">Reference proteome</keyword>